<gene>
    <name evidence="1" type="ORF">ACG00Y_10375</name>
</gene>
<name>A0ABW7F361_9BURK</name>
<dbReference type="EMBL" id="JBIGHV010000003">
    <property type="protein sequence ID" value="MFG6430321.1"/>
    <property type="molecule type" value="Genomic_DNA"/>
</dbReference>
<comment type="caution">
    <text evidence="1">The sequence shown here is derived from an EMBL/GenBank/DDBJ whole genome shotgun (WGS) entry which is preliminary data.</text>
</comment>
<dbReference type="Pfam" id="PF14103">
    <property type="entry name" value="DUF4276"/>
    <property type="match status" value="1"/>
</dbReference>
<evidence type="ECO:0000313" key="1">
    <source>
        <dbReference type="EMBL" id="MFG6430321.1"/>
    </source>
</evidence>
<protein>
    <submittedName>
        <fullName evidence="1">DUF4276 family protein</fullName>
    </submittedName>
</protein>
<organism evidence="1 2">
    <name type="scientific">Pelomonas parva</name>
    <dbReference type="NCBI Taxonomy" id="3299032"/>
    <lineage>
        <taxon>Bacteria</taxon>
        <taxon>Pseudomonadati</taxon>
        <taxon>Pseudomonadota</taxon>
        <taxon>Betaproteobacteria</taxon>
        <taxon>Burkholderiales</taxon>
        <taxon>Sphaerotilaceae</taxon>
        <taxon>Roseateles</taxon>
    </lineage>
</organism>
<dbReference type="InterPro" id="IPR025455">
    <property type="entry name" value="DUF4276"/>
</dbReference>
<proteinExistence type="predicted"/>
<dbReference type="RefSeq" id="WP_394478489.1">
    <property type="nucleotide sequence ID" value="NZ_JBIGHV010000003.1"/>
</dbReference>
<keyword evidence="2" id="KW-1185">Reference proteome</keyword>
<dbReference type="Proteomes" id="UP001606210">
    <property type="component" value="Unassembled WGS sequence"/>
</dbReference>
<evidence type="ECO:0000313" key="2">
    <source>
        <dbReference type="Proteomes" id="UP001606210"/>
    </source>
</evidence>
<reference evidence="1 2" key="1">
    <citation type="submission" date="2024-08" db="EMBL/GenBank/DDBJ databases">
        <authorList>
            <person name="Lu H."/>
        </authorList>
    </citation>
    <scope>NUCLEOTIDE SEQUENCE [LARGE SCALE GENOMIC DNA]</scope>
    <source>
        <strain evidence="1 2">LYH14W</strain>
    </source>
</reference>
<accession>A0ABW7F361</accession>
<sequence>MKELVFLVEGQAEKDLLDVLLPRALPDGVRHRVIPFEGKQDLEKQMGRRIRGYQNPAARFIVLRDQDSHADCKALKAGLLARCEGTGREAHCLVRIACTELETFYLADLAAVERALEMPGLARQQGSRKFRRPDALGSPSRELKTLTKLRYEKRAGSRLIGQQLDLDNERSPSFRHLVAAIRRLSAELDSA</sequence>